<feature type="transmembrane region" description="Helical" evidence="1">
    <location>
        <begin position="62"/>
        <end position="80"/>
    </location>
</feature>
<feature type="transmembrane region" description="Helical" evidence="1">
    <location>
        <begin position="120"/>
        <end position="142"/>
    </location>
</feature>
<feature type="transmembrane region" description="Helical" evidence="1">
    <location>
        <begin position="230"/>
        <end position="251"/>
    </location>
</feature>
<reference evidence="2 3" key="1">
    <citation type="submission" date="2013-05" db="EMBL/GenBank/DDBJ databases">
        <title>The Genome Sequence of Actinomyces europaeus ACS-120-V-COL10B.</title>
        <authorList>
            <consortium name="The Broad Institute Genomics Platform"/>
            <person name="Earl A."/>
            <person name="Ward D."/>
            <person name="Feldgarden M."/>
            <person name="Gevers D."/>
            <person name="Saerens B."/>
            <person name="Vaneechoutte M."/>
            <person name="Walker B."/>
            <person name="Young S."/>
            <person name="Zeng Q."/>
            <person name="Gargeya S."/>
            <person name="Fitzgerald M."/>
            <person name="Haas B."/>
            <person name="Abouelleil A."/>
            <person name="Allen A.W."/>
            <person name="Alvarado L."/>
            <person name="Arachchi H.M."/>
            <person name="Berlin A.M."/>
            <person name="Chapman S.B."/>
            <person name="Gainer-Dewar J."/>
            <person name="Goldberg J."/>
            <person name="Griggs A."/>
            <person name="Gujja S."/>
            <person name="Hansen M."/>
            <person name="Howarth C."/>
            <person name="Imamovic A."/>
            <person name="Ireland A."/>
            <person name="Larimer J."/>
            <person name="McCowan C."/>
            <person name="Murphy C."/>
            <person name="Pearson M."/>
            <person name="Poon T.W."/>
            <person name="Priest M."/>
            <person name="Roberts A."/>
            <person name="Saif S."/>
            <person name="Shea T."/>
            <person name="Sisk P."/>
            <person name="Sykes S."/>
            <person name="Wortman J."/>
            <person name="Nusbaum C."/>
            <person name="Birren B."/>
        </authorList>
    </citation>
    <scope>NUCLEOTIDE SEQUENCE [LARGE SCALE GENOMIC DNA]</scope>
    <source>
        <strain evidence="2 3">ACS-120-V-Col10b</strain>
    </source>
</reference>
<comment type="caution">
    <text evidence="2">The sequence shown here is derived from an EMBL/GenBank/DDBJ whole genome shotgun (WGS) entry which is preliminary data.</text>
</comment>
<feature type="transmembrane region" description="Helical" evidence="1">
    <location>
        <begin position="205"/>
        <end position="223"/>
    </location>
</feature>
<dbReference type="AlphaFoldDB" id="A0A9W5VWU5"/>
<keyword evidence="1" id="KW-0472">Membrane</keyword>
<dbReference type="Proteomes" id="UP000014387">
    <property type="component" value="Unassembled WGS sequence"/>
</dbReference>
<evidence type="ECO:0000313" key="2">
    <source>
        <dbReference type="EMBL" id="EPD31250.1"/>
    </source>
</evidence>
<proteinExistence type="predicted"/>
<dbReference type="OrthoDB" id="3266089at2"/>
<feature type="transmembrane region" description="Helical" evidence="1">
    <location>
        <begin position="163"/>
        <end position="185"/>
    </location>
</feature>
<accession>A0A9W5VWU5</accession>
<feature type="transmembrane region" description="Helical" evidence="1">
    <location>
        <begin position="87"/>
        <end position="108"/>
    </location>
</feature>
<sequence>MSLTAENVRAHTPLVQREDLLGRGTIAVFSFVVSPIILTLLFNSTALLQEGSITGIPLGSPTGQLGILVVAILIIILAYLTSWSTIGIVIATIWAGAFAALFIGNSIISPAPTSSIQALLMWQQLPLQTFVIFFTTLMVTLAKRRQSTRGNPKPVKEPGPAALSGYLIVTLLSALALIFIVLASSPNTITPTILNMPLLMPKLSGSDWFLVLLISLTLVAFTAMAYKSVLAVQLVAWFLLLIPALFLGPLFSILTNKLVTPQDPIMISVGYAMPVLGVFGLIVATCTYSISISVNPDA</sequence>
<keyword evidence="1" id="KW-0812">Transmembrane</keyword>
<name>A0A9W5VWU5_9ACTO</name>
<dbReference type="RefSeq" id="WP_016444361.1">
    <property type="nucleotide sequence ID" value="NZ_KE150266.1"/>
</dbReference>
<organism evidence="2 3">
    <name type="scientific">Gleimia europaea ACS-120-V-Col10b</name>
    <dbReference type="NCBI Taxonomy" id="883069"/>
    <lineage>
        <taxon>Bacteria</taxon>
        <taxon>Bacillati</taxon>
        <taxon>Actinomycetota</taxon>
        <taxon>Actinomycetes</taxon>
        <taxon>Actinomycetales</taxon>
        <taxon>Actinomycetaceae</taxon>
        <taxon>Gleimia</taxon>
    </lineage>
</organism>
<gene>
    <name evidence="2" type="ORF">HMPREF9238_01017</name>
</gene>
<feature type="transmembrane region" description="Helical" evidence="1">
    <location>
        <begin position="271"/>
        <end position="294"/>
    </location>
</feature>
<keyword evidence="3" id="KW-1185">Reference proteome</keyword>
<evidence type="ECO:0000256" key="1">
    <source>
        <dbReference type="SAM" id="Phobius"/>
    </source>
</evidence>
<keyword evidence="1" id="KW-1133">Transmembrane helix</keyword>
<dbReference type="EMBL" id="AGWN01000001">
    <property type="protein sequence ID" value="EPD31250.1"/>
    <property type="molecule type" value="Genomic_DNA"/>
</dbReference>
<evidence type="ECO:0000313" key="3">
    <source>
        <dbReference type="Proteomes" id="UP000014387"/>
    </source>
</evidence>
<feature type="transmembrane region" description="Helical" evidence="1">
    <location>
        <begin position="20"/>
        <end position="42"/>
    </location>
</feature>
<protein>
    <submittedName>
        <fullName evidence="2">Uncharacterized protein</fullName>
    </submittedName>
</protein>